<dbReference type="Proteomes" id="UP001283361">
    <property type="component" value="Unassembled WGS sequence"/>
</dbReference>
<reference evidence="1" key="1">
    <citation type="journal article" date="2023" name="G3 (Bethesda)">
        <title>A reference genome for the long-term kleptoplast-retaining sea slug Elysia crispata morphotype clarki.</title>
        <authorList>
            <person name="Eastman K.E."/>
            <person name="Pendleton A.L."/>
            <person name="Shaikh M.A."/>
            <person name="Suttiyut T."/>
            <person name="Ogas R."/>
            <person name="Tomko P."/>
            <person name="Gavelis G."/>
            <person name="Widhalm J.R."/>
            <person name="Wisecaver J.H."/>
        </authorList>
    </citation>
    <scope>NUCLEOTIDE SEQUENCE</scope>
    <source>
        <strain evidence="1">ECLA1</strain>
    </source>
</reference>
<organism evidence="1 2">
    <name type="scientific">Elysia crispata</name>
    <name type="common">lettuce slug</name>
    <dbReference type="NCBI Taxonomy" id="231223"/>
    <lineage>
        <taxon>Eukaryota</taxon>
        <taxon>Metazoa</taxon>
        <taxon>Spiralia</taxon>
        <taxon>Lophotrochozoa</taxon>
        <taxon>Mollusca</taxon>
        <taxon>Gastropoda</taxon>
        <taxon>Heterobranchia</taxon>
        <taxon>Euthyneura</taxon>
        <taxon>Panpulmonata</taxon>
        <taxon>Sacoglossa</taxon>
        <taxon>Placobranchoidea</taxon>
        <taxon>Plakobranchidae</taxon>
        <taxon>Elysia</taxon>
    </lineage>
</organism>
<accession>A0AAE1E8X7</accession>
<comment type="caution">
    <text evidence="1">The sequence shown here is derived from an EMBL/GenBank/DDBJ whole genome shotgun (WGS) entry which is preliminary data.</text>
</comment>
<keyword evidence="2" id="KW-1185">Reference proteome</keyword>
<sequence length="157" mass="16971">MYVMYVLSTSTSLLPVLTELRSLPPRTQAMFAVCDHVCDVCAVHLYISAPRVLTELRSLPPRAQAMFAVCDHVCDVCAVHLYISAPSPNGATQSSPSHPGYVCFLTELRSLPPRTQAMFAVCDHVCDVCAVHLYISAPSPNGATQSSPSHPGYVCCM</sequence>
<protein>
    <submittedName>
        <fullName evidence="1">Uncharacterized protein</fullName>
    </submittedName>
</protein>
<evidence type="ECO:0000313" key="2">
    <source>
        <dbReference type="Proteomes" id="UP001283361"/>
    </source>
</evidence>
<dbReference type="EMBL" id="JAWDGP010000795">
    <property type="protein sequence ID" value="KAK3797248.1"/>
    <property type="molecule type" value="Genomic_DNA"/>
</dbReference>
<evidence type="ECO:0000313" key="1">
    <source>
        <dbReference type="EMBL" id="KAK3797248.1"/>
    </source>
</evidence>
<name>A0AAE1E8X7_9GAST</name>
<gene>
    <name evidence="1" type="ORF">RRG08_030473</name>
</gene>
<dbReference type="AlphaFoldDB" id="A0AAE1E8X7"/>
<proteinExistence type="predicted"/>